<reference evidence="3" key="1">
    <citation type="submission" date="2017-09" db="EMBL/GenBank/DDBJ databases">
        <title>Depth-based differentiation of microbial function through sediment-hosted aquifers and enrichment of novel symbionts in the deep terrestrial subsurface.</title>
        <authorList>
            <person name="Probst A.J."/>
            <person name="Ladd B."/>
            <person name="Jarett J.K."/>
            <person name="Geller-Mcgrath D.E."/>
            <person name="Sieber C.M.K."/>
            <person name="Emerson J.B."/>
            <person name="Anantharaman K."/>
            <person name="Thomas B.C."/>
            <person name="Malmstrom R."/>
            <person name="Stieglmeier M."/>
            <person name="Klingl A."/>
            <person name="Woyke T."/>
            <person name="Ryan C.M."/>
            <person name="Banfield J.F."/>
        </authorList>
    </citation>
    <scope>NUCLEOTIDE SEQUENCE [LARGE SCALE GENOMIC DNA]</scope>
</reference>
<dbReference type="Proteomes" id="UP000229401">
    <property type="component" value="Unassembled WGS sequence"/>
</dbReference>
<comment type="caution">
    <text evidence="2">The sequence shown here is derived from an EMBL/GenBank/DDBJ whole genome shotgun (WGS) entry which is preliminary data.</text>
</comment>
<name>A0A2M7QHV1_9BACT</name>
<accession>A0A2M7QHV1</accession>
<feature type="compositionally biased region" description="Polar residues" evidence="1">
    <location>
        <begin position="130"/>
        <end position="161"/>
    </location>
</feature>
<evidence type="ECO:0000313" key="2">
    <source>
        <dbReference type="EMBL" id="PIY71904.1"/>
    </source>
</evidence>
<organism evidence="2 3">
    <name type="scientific">Candidatus Roizmanbacteria bacterium CG_4_10_14_0_8_um_filter_33_9</name>
    <dbReference type="NCBI Taxonomy" id="1974826"/>
    <lineage>
        <taxon>Bacteria</taxon>
        <taxon>Candidatus Roizmaniibacteriota</taxon>
    </lineage>
</organism>
<feature type="region of interest" description="Disordered" evidence="1">
    <location>
        <begin position="130"/>
        <end position="194"/>
    </location>
</feature>
<gene>
    <name evidence="2" type="ORF">COY87_03755</name>
</gene>
<sequence>MTDQNQTSTAIPADQYEKNKIMDQVALVSFVDDLIRDRKDPNVTDANMADIRATLLKKVNEEINIHMINCLTDKERIELDALLDKNPGDKELHEYFISKIPNLSVEIASVMLRFRAAYLLPLAQEQNQPENELSAISSGSSDSVQQAPSTETLNAKQNQINPLDDMRPAPVRPQEQSKPPENLPPAPVIGRRMN</sequence>
<proteinExistence type="predicted"/>
<evidence type="ECO:0000256" key="1">
    <source>
        <dbReference type="SAM" id="MobiDB-lite"/>
    </source>
</evidence>
<dbReference type="EMBL" id="PFLI01000125">
    <property type="protein sequence ID" value="PIY71904.1"/>
    <property type="molecule type" value="Genomic_DNA"/>
</dbReference>
<dbReference type="AlphaFoldDB" id="A0A2M7QHV1"/>
<evidence type="ECO:0000313" key="3">
    <source>
        <dbReference type="Proteomes" id="UP000229401"/>
    </source>
</evidence>
<protein>
    <submittedName>
        <fullName evidence="2">Uncharacterized protein</fullName>
    </submittedName>
</protein>